<evidence type="ECO:0000256" key="8">
    <source>
        <dbReference type="ARBA" id="ARBA00022490"/>
    </source>
</evidence>
<dbReference type="PROSITE" id="PS00844">
    <property type="entry name" value="DALA_DALA_LIGASE_2"/>
    <property type="match status" value="1"/>
</dbReference>
<dbReference type="EC" id="6.3.2.4" evidence="7 16"/>
<dbReference type="EMBL" id="CP101509">
    <property type="protein sequence ID" value="UTV29667.1"/>
    <property type="molecule type" value="Genomic_DNA"/>
</dbReference>
<dbReference type="InterPro" id="IPR011095">
    <property type="entry name" value="Dala_Dala_lig_C"/>
</dbReference>
<keyword evidence="12 16" id="KW-0133">Cell shape</keyword>
<organism evidence="19 20">
    <name type="scientific">Photobacterium atrarenae</name>
    <dbReference type="NCBI Taxonomy" id="865757"/>
    <lineage>
        <taxon>Bacteria</taxon>
        <taxon>Pseudomonadati</taxon>
        <taxon>Pseudomonadota</taxon>
        <taxon>Gammaproteobacteria</taxon>
        <taxon>Vibrionales</taxon>
        <taxon>Vibrionaceae</taxon>
        <taxon>Photobacterium</taxon>
    </lineage>
</organism>
<gene>
    <name evidence="16" type="primary">ddl</name>
    <name evidence="19" type="ORF">NNL38_21905</name>
</gene>
<dbReference type="Pfam" id="PF01820">
    <property type="entry name" value="Dala_Dala_lig_N"/>
    <property type="match status" value="1"/>
</dbReference>
<evidence type="ECO:0000256" key="3">
    <source>
        <dbReference type="ARBA" id="ARBA00003921"/>
    </source>
</evidence>
<evidence type="ECO:0000256" key="12">
    <source>
        <dbReference type="ARBA" id="ARBA00022960"/>
    </source>
</evidence>
<evidence type="ECO:0000256" key="11">
    <source>
        <dbReference type="ARBA" id="ARBA00022840"/>
    </source>
</evidence>
<keyword evidence="8 16" id="KW-0963">Cytoplasm</keyword>
<dbReference type="NCBIfam" id="TIGR01205">
    <property type="entry name" value="D_ala_D_alaTIGR"/>
    <property type="match status" value="1"/>
</dbReference>
<comment type="similarity">
    <text evidence="6 16">Belongs to the D-alanine--D-alanine ligase family.</text>
</comment>
<evidence type="ECO:0000256" key="4">
    <source>
        <dbReference type="ARBA" id="ARBA00004496"/>
    </source>
</evidence>
<dbReference type="Proteomes" id="UP001057998">
    <property type="component" value="Chromosome 2"/>
</dbReference>
<evidence type="ECO:0000256" key="17">
    <source>
        <dbReference type="PROSITE-ProRule" id="PRU00409"/>
    </source>
</evidence>
<dbReference type="HAMAP" id="MF_00047">
    <property type="entry name" value="Dala_Dala_lig"/>
    <property type="match status" value="1"/>
</dbReference>
<evidence type="ECO:0000256" key="2">
    <source>
        <dbReference type="ARBA" id="ARBA00001946"/>
    </source>
</evidence>
<evidence type="ECO:0000256" key="1">
    <source>
        <dbReference type="ARBA" id="ARBA00001936"/>
    </source>
</evidence>
<dbReference type="PANTHER" id="PTHR23132">
    <property type="entry name" value="D-ALANINE--D-ALANINE LIGASE"/>
    <property type="match status" value="1"/>
</dbReference>
<dbReference type="RefSeq" id="WP_255390985.1">
    <property type="nucleotide sequence ID" value="NZ_CP101509.1"/>
</dbReference>
<name>A0ABY5GM87_9GAMM</name>
<evidence type="ECO:0000313" key="19">
    <source>
        <dbReference type="EMBL" id="UTV29667.1"/>
    </source>
</evidence>
<reference evidence="19" key="1">
    <citation type="submission" date="2022-07" db="EMBL/GenBank/DDBJ databases">
        <title>Genome sequencing of Photobacterium atrarenae GJH2-4.</title>
        <authorList>
            <person name="Park S.-J."/>
        </authorList>
    </citation>
    <scope>NUCLEOTIDE SEQUENCE</scope>
    <source>
        <strain evidence="19">GJH2-4</strain>
    </source>
</reference>
<comment type="function">
    <text evidence="3 16">Cell wall formation.</text>
</comment>
<feature type="domain" description="ATP-grasp" evidence="18">
    <location>
        <begin position="99"/>
        <end position="296"/>
    </location>
</feature>
<comment type="cofactor">
    <cofactor evidence="2">
        <name>Mg(2+)</name>
        <dbReference type="ChEBI" id="CHEBI:18420"/>
    </cofactor>
</comment>
<dbReference type="SUPFAM" id="SSF52440">
    <property type="entry name" value="PreATP-grasp domain"/>
    <property type="match status" value="1"/>
</dbReference>
<comment type="cofactor">
    <cofactor evidence="1">
        <name>Mn(2+)</name>
        <dbReference type="ChEBI" id="CHEBI:29035"/>
    </cofactor>
</comment>
<evidence type="ECO:0000256" key="14">
    <source>
        <dbReference type="ARBA" id="ARBA00023316"/>
    </source>
</evidence>
<dbReference type="InterPro" id="IPR013815">
    <property type="entry name" value="ATP_grasp_subdomain_1"/>
</dbReference>
<keyword evidence="14 16" id="KW-0961">Cell wall biogenesis/degradation</keyword>
<dbReference type="NCBIfam" id="NF002378">
    <property type="entry name" value="PRK01372.1"/>
    <property type="match status" value="1"/>
</dbReference>
<dbReference type="Pfam" id="PF07478">
    <property type="entry name" value="Dala_Dala_lig_C"/>
    <property type="match status" value="1"/>
</dbReference>
<evidence type="ECO:0000259" key="18">
    <source>
        <dbReference type="PROSITE" id="PS50975"/>
    </source>
</evidence>
<evidence type="ECO:0000256" key="5">
    <source>
        <dbReference type="ARBA" id="ARBA00004752"/>
    </source>
</evidence>
<evidence type="ECO:0000256" key="15">
    <source>
        <dbReference type="ARBA" id="ARBA00047614"/>
    </source>
</evidence>
<dbReference type="PIRSF" id="PIRSF039102">
    <property type="entry name" value="Ddl/VanB"/>
    <property type="match status" value="1"/>
</dbReference>
<dbReference type="Gene3D" id="3.30.470.20">
    <property type="entry name" value="ATP-grasp fold, B domain"/>
    <property type="match status" value="1"/>
</dbReference>
<comment type="catalytic activity">
    <reaction evidence="15 16">
        <text>2 D-alanine + ATP = D-alanyl-D-alanine + ADP + phosphate + H(+)</text>
        <dbReference type="Rhea" id="RHEA:11224"/>
        <dbReference type="ChEBI" id="CHEBI:15378"/>
        <dbReference type="ChEBI" id="CHEBI:30616"/>
        <dbReference type="ChEBI" id="CHEBI:43474"/>
        <dbReference type="ChEBI" id="CHEBI:57416"/>
        <dbReference type="ChEBI" id="CHEBI:57822"/>
        <dbReference type="ChEBI" id="CHEBI:456216"/>
        <dbReference type="EC" id="6.3.2.4"/>
    </reaction>
</comment>
<dbReference type="Gene3D" id="3.40.50.20">
    <property type="match status" value="1"/>
</dbReference>
<evidence type="ECO:0000256" key="9">
    <source>
        <dbReference type="ARBA" id="ARBA00022598"/>
    </source>
</evidence>
<dbReference type="GO" id="GO:0016874">
    <property type="term" value="F:ligase activity"/>
    <property type="evidence" value="ECO:0007669"/>
    <property type="project" value="UniProtKB-KW"/>
</dbReference>
<keyword evidence="13 16" id="KW-0573">Peptidoglycan synthesis</keyword>
<evidence type="ECO:0000256" key="6">
    <source>
        <dbReference type="ARBA" id="ARBA00010871"/>
    </source>
</evidence>
<comment type="subcellular location">
    <subcellularLocation>
        <location evidence="4 16">Cytoplasm</location>
    </subcellularLocation>
</comment>
<dbReference type="InterPro" id="IPR005905">
    <property type="entry name" value="D_ala_D_ala"/>
</dbReference>
<sequence>MRIGILNGGDSSERSVSLKSGECIAKAVELLGYEAIKIDPRHIDVTLQGFFNLDRIFIALHGGIGESGHIQALCDMLKIPYTGSGLLASSTSLNKHKTKEIWKANGLNTAEWITVNKNTPSDAIKETLSKLSYPVVVKPLNQGCSLGVTKADNPQDLFSALTAAFEYDEEVIVEAFIQGREYTCAILDGQALPVVQIKSETFFDWNAKFGNETATYHCPSDLTPEQEQQMQAIALKAYQVLGCRGWGRIDTFLDEDGEIYLIEMNTVPGMTTRSVFPMAAKQAGISFEGVIEKLLSSATFDYVK</sequence>
<dbReference type="PROSITE" id="PS50975">
    <property type="entry name" value="ATP_GRASP"/>
    <property type="match status" value="1"/>
</dbReference>
<keyword evidence="10 17" id="KW-0547">Nucleotide-binding</keyword>
<dbReference type="InterPro" id="IPR000291">
    <property type="entry name" value="D-Ala_lig_Van_CS"/>
</dbReference>
<dbReference type="PANTHER" id="PTHR23132:SF23">
    <property type="entry name" value="D-ALANINE--D-ALANINE LIGASE B"/>
    <property type="match status" value="1"/>
</dbReference>
<evidence type="ECO:0000313" key="20">
    <source>
        <dbReference type="Proteomes" id="UP001057998"/>
    </source>
</evidence>
<evidence type="ECO:0000256" key="13">
    <source>
        <dbReference type="ARBA" id="ARBA00022984"/>
    </source>
</evidence>
<evidence type="ECO:0000256" key="7">
    <source>
        <dbReference type="ARBA" id="ARBA00012216"/>
    </source>
</evidence>
<dbReference type="InterPro" id="IPR011761">
    <property type="entry name" value="ATP-grasp"/>
</dbReference>
<accession>A0ABY5GM87</accession>
<dbReference type="Gene3D" id="3.30.1490.20">
    <property type="entry name" value="ATP-grasp fold, A domain"/>
    <property type="match status" value="1"/>
</dbReference>
<keyword evidence="20" id="KW-1185">Reference proteome</keyword>
<protein>
    <recommendedName>
        <fullName evidence="7 16">D-alanine--D-alanine ligase</fullName>
        <ecNumber evidence="7 16">6.3.2.4</ecNumber>
    </recommendedName>
    <alternativeName>
        <fullName evidence="16">D-Ala-D-Ala ligase</fullName>
    </alternativeName>
    <alternativeName>
        <fullName evidence="16">D-alanylalanine synthetase</fullName>
    </alternativeName>
</protein>
<proteinExistence type="inferred from homology"/>
<dbReference type="InterPro" id="IPR011127">
    <property type="entry name" value="Dala_Dala_lig_N"/>
</dbReference>
<keyword evidence="9 16" id="KW-0436">Ligase</keyword>
<dbReference type="SUPFAM" id="SSF56059">
    <property type="entry name" value="Glutathione synthetase ATP-binding domain-like"/>
    <property type="match status" value="1"/>
</dbReference>
<dbReference type="SMART" id="SM01209">
    <property type="entry name" value="GARS_A"/>
    <property type="match status" value="1"/>
</dbReference>
<evidence type="ECO:0000256" key="16">
    <source>
        <dbReference type="HAMAP-Rule" id="MF_00047"/>
    </source>
</evidence>
<evidence type="ECO:0000256" key="10">
    <source>
        <dbReference type="ARBA" id="ARBA00022741"/>
    </source>
</evidence>
<keyword evidence="11 17" id="KW-0067">ATP-binding</keyword>
<comment type="pathway">
    <text evidence="5 16">Cell wall biogenesis; peptidoglycan biosynthesis.</text>
</comment>
<dbReference type="InterPro" id="IPR016185">
    <property type="entry name" value="PreATP-grasp_dom_sf"/>
</dbReference>